<dbReference type="VEuPathDB" id="PlasmoDB:PVPAM_060043400"/>
<proteinExistence type="predicted"/>
<gene>
    <name evidence="3" type="ORF">PVC01_000117700</name>
</gene>
<sequence>MTTPNHKNWDYVLKDSASFKLYEKFSKLDKDTKNSDHCDEFKSIDNKYQNKASELCNKINQNLDHLHKIVVPGTRRYDCLHYKYWLNNEIINMFKNGSEIKYDSDVLKKFLDVQNKFIEEKNFYGCKYEINTTDFEYYKKMNDRKDLNDYFNNYNTIIKKINCKSGNVDKFKEYVNHIKELYLKYKVDCLDQFDYWLSDCRYYFRRGDEFDPNILLSKLECNSNDGKEESANRGETGSVKSVPKKRMTFHYLKCKNNFVKDPIMCELVPVTMEYADNKNEVKENDKVVRKRIYKPPDPWSTLGGVLHRRSKTVSQKPSEGVPNHSQADSDVPHSDPSNSEFLTEADGVSPYLVLTDDEIKWKILDYETLDCRNYPSKDTYGLCNRLNELHKEGKFKSQPKPSSYNEASRGNFNGEVDSLYAESYEMKEDYANSSNTWDDIYTLLKSSQFRTGTVTFLMLGTAFLGYAYYKFTPVGSWFRNRKGRKNEIAHEYYDQISKEPFQPSPKSVNTNSRRKRVQIAYHQSGD</sequence>
<keyword evidence="2" id="KW-0472">Membrane</keyword>
<evidence type="ECO:0000256" key="2">
    <source>
        <dbReference type="SAM" id="Phobius"/>
    </source>
</evidence>
<dbReference type="VEuPathDB" id="PlasmoDB:PVX_106725"/>
<feature type="region of interest" description="Disordered" evidence="1">
    <location>
        <begin position="496"/>
        <end position="526"/>
    </location>
</feature>
<accession>A0A1G4ECS3</accession>
<protein>
    <submittedName>
        <fullName evidence="3">VIR protein</fullName>
    </submittedName>
</protein>
<dbReference type="VEuPathDB" id="PlasmoDB:PVW1_110005100"/>
<dbReference type="EMBL" id="FLYI01000492">
    <property type="protein sequence ID" value="SCA82125.1"/>
    <property type="molecule type" value="Genomic_DNA"/>
</dbReference>
<evidence type="ECO:0000313" key="4">
    <source>
        <dbReference type="Proteomes" id="UP000305196"/>
    </source>
</evidence>
<dbReference type="InterPro" id="IPR008780">
    <property type="entry name" value="Plasmodium_Vir"/>
</dbReference>
<feature type="compositionally biased region" description="Polar residues" evidence="1">
    <location>
        <begin position="312"/>
        <end position="328"/>
    </location>
</feature>
<feature type="region of interest" description="Disordered" evidence="1">
    <location>
        <begin position="299"/>
        <end position="343"/>
    </location>
</feature>
<keyword evidence="2" id="KW-0812">Transmembrane</keyword>
<dbReference type="AlphaFoldDB" id="A0A1G4ECS3"/>
<organism evidence="3 4">
    <name type="scientific">Plasmodium vivax</name>
    <name type="common">malaria parasite P. vivax</name>
    <dbReference type="NCBI Taxonomy" id="5855"/>
    <lineage>
        <taxon>Eukaryota</taxon>
        <taxon>Sar</taxon>
        <taxon>Alveolata</taxon>
        <taxon>Apicomplexa</taxon>
        <taxon>Aconoidasida</taxon>
        <taxon>Haemosporida</taxon>
        <taxon>Plasmodiidae</taxon>
        <taxon>Plasmodium</taxon>
        <taxon>Plasmodium (Plasmodium)</taxon>
    </lineage>
</organism>
<dbReference type="VEuPathDB" id="PlasmoDB:PVP01_0009980"/>
<keyword evidence="2" id="KW-1133">Transmembrane helix</keyword>
<dbReference type="Proteomes" id="UP000305196">
    <property type="component" value="Unassembled WGS sequence"/>
</dbReference>
<evidence type="ECO:0000313" key="3">
    <source>
        <dbReference type="EMBL" id="SCA82125.1"/>
    </source>
</evidence>
<feature type="transmembrane region" description="Helical" evidence="2">
    <location>
        <begin position="449"/>
        <end position="469"/>
    </location>
</feature>
<dbReference type="Pfam" id="PF05795">
    <property type="entry name" value="Plasmodium_Vir"/>
    <property type="match status" value="2"/>
</dbReference>
<reference evidence="3 4" key="1">
    <citation type="submission" date="2016-07" db="EMBL/GenBank/DDBJ databases">
        <authorList>
            <consortium name="Pathogen Informatics"/>
        </authorList>
    </citation>
    <scope>NUCLEOTIDE SEQUENCE [LARGE SCALE GENOMIC DNA]</scope>
</reference>
<evidence type="ECO:0000256" key="1">
    <source>
        <dbReference type="SAM" id="MobiDB-lite"/>
    </source>
</evidence>
<name>A0A1G4ECS3_PLAVI</name>